<organism evidence="2 3">
    <name type="scientific">Smittium angustum</name>
    <dbReference type="NCBI Taxonomy" id="133377"/>
    <lineage>
        <taxon>Eukaryota</taxon>
        <taxon>Fungi</taxon>
        <taxon>Fungi incertae sedis</taxon>
        <taxon>Zoopagomycota</taxon>
        <taxon>Kickxellomycotina</taxon>
        <taxon>Harpellomycetes</taxon>
        <taxon>Harpellales</taxon>
        <taxon>Legeriomycetaceae</taxon>
        <taxon>Smittium</taxon>
    </lineage>
</organism>
<comment type="caution">
    <text evidence="2">The sequence shown here is derived from an EMBL/GenBank/DDBJ whole genome shotgun (WGS) entry which is preliminary data.</text>
</comment>
<sequence length="229" mass="24746">MISVPSFFKKAILFFCVVNNICLMKTVLGACELETVFQACLEHIAVKKEYECTSPNDYDCICTWSAQALLCFNQCPEDPSKSAAREAASAKEIADCKNAETYGTRNKVVERPDTLLQTVPAQQQPVPPKLPPNLPPVSPPVSSPIGNKQVHNDLGLHLGSLLGSGAGARNSSNDIDMFFSGKKTKHTKNNTDGNGTDGDEMDSNDGVSGYVYFESNSVLCILLILAINI</sequence>
<dbReference type="EMBL" id="MBFU01000111">
    <property type="protein sequence ID" value="PWA02033.1"/>
    <property type="molecule type" value="Genomic_DNA"/>
</dbReference>
<dbReference type="AlphaFoldDB" id="A0A2U1JAP7"/>
<evidence type="ECO:0008006" key="4">
    <source>
        <dbReference type="Google" id="ProtNLM"/>
    </source>
</evidence>
<keyword evidence="1" id="KW-0732">Signal</keyword>
<keyword evidence="3" id="KW-1185">Reference proteome</keyword>
<accession>A0A2U1JAP7</accession>
<dbReference type="Proteomes" id="UP000245591">
    <property type="component" value="Unassembled WGS sequence"/>
</dbReference>
<proteinExistence type="predicted"/>
<protein>
    <recommendedName>
        <fullName evidence="4">Extracellular membrane protein CFEM domain-containing protein</fullName>
    </recommendedName>
</protein>
<evidence type="ECO:0000256" key="1">
    <source>
        <dbReference type="SAM" id="SignalP"/>
    </source>
</evidence>
<gene>
    <name evidence="2" type="ORF">BB558_001831</name>
</gene>
<evidence type="ECO:0000313" key="2">
    <source>
        <dbReference type="EMBL" id="PWA02033.1"/>
    </source>
</evidence>
<reference evidence="2 3" key="1">
    <citation type="journal article" date="2018" name="MBio">
        <title>Comparative Genomics Reveals the Core Gene Toolbox for the Fungus-Insect Symbiosis.</title>
        <authorList>
            <person name="Wang Y."/>
            <person name="Stata M."/>
            <person name="Wang W."/>
            <person name="Stajich J.E."/>
            <person name="White M.M."/>
            <person name="Moncalvo J.M."/>
        </authorList>
    </citation>
    <scope>NUCLEOTIDE SEQUENCE [LARGE SCALE GENOMIC DNA]</scope>
    <source>
        <strain evidence="2 3">AUS-126-30</strain>
    </source>
</reference>
<feature type="signal peptide" evidence="1">
    <location>
        <begin position="1"/>
        <end position="29"/>
    </location>
</feature>
<feature type="chain" id="PRO_5015451816" description="Extracellular membrane protein CFEM domain-containing protein" evidence="1">
    <location>
        <begin position="30"/>
        <end position="229"/>
    </location>
</feature>
<evidence type="ECO:0000313" key="3">
    <source>
        <dbReference type="Proteomes" id="UP000245591"/>
    </source>
</evidence>
<name>A0A2U1JAP7_SMIAN</name>